<dbReference type="Proteomes" id="UP000827092">
    <property type="component" value="Unassembled WGS sequence"/>
</dbReference>
<reference evidence="2 3" key="1">
    <citation type="journal article" date="2022" name="Nat. Ecol. Evol.">
        <title>A masculinizing supergene underlies an exaggerated male reproductive morph in a spider.</title>
        <authorList>
            <person name="Hendrickx F."/>
            <person name="De Corte Z."/>
            <person name="Sonet G."/>
            <person name="Van Belleghem S.M."/>
            <person name="Kostlbacher S."/>
            <person name="Vangestel C."/>
        </authorList>
    </citation>
    <scope>NUCLEOTIDE SEQUENCE [LARGE SCALE GENOMIC DNA]</scope>
    <source>
        <strain evidence="2">W744_W776</strain>
    </source>
</reference>
<comment type="caution">
    <text evidence="2">The sequence shown here is derived from an EMBL/GenBank/DDBJ whole genome shotgun (WGS) entry which is preliminary data.</text>
</comment>
<accession>A0AAV6UPH0</accession>
<sequence>MISIAVYLVAFYISYCVLFIGNYICGMRWREVMSWAVYLIWEIVFYYGSERDFIKQLSIDLIGIYYLNYLMIMVIIGPFCVQLNKDIHEIIWKQFLYPIKYLVKKIRVSGISEKGEMIMDMTKLKIQKIRSYWYYNKKRFLPPLALKLLSILVDVIWFLILRPILGILFWLLKRFWIDSVFFIKLLLDFLGWEQNIDRRVGFRQRSSRRIVIFDRTSICRAMVQEDAFNSQIRRLIFLYNARDFFPDFEYRATNYDTAVNIAVWGLKYLYNAYIYKLFQV</sequence>
<organism evidence="2 3">
    <name type="scientific">Oedothorax gibbosus</name>
    <dbReference type="NCBI Taxonomy" id="931172"/>
    <lineage>
        <taxon>Eukaryota</taxon>
        <taxon>Metazoa</taxon>
        <taxon>Ecdysozoa</taxon>
        <taxon>Arthropoda</taxon>
        <taxon>Chelicerata</taxon>
        <taxon>Arachnida</taxon>
        <taxon>Araneae</taxon>
        <taxon>Araneomorphae</taxon>
        <taxon>Entelegynae</taxon>
        <taxon>Araneoidea</taxon>
        <taxon>Linyphiidae</taxon>
        <taxon>Erigoninae</taxon>
        <taxon>Oedothorax</taxon>
    </lineage>
</organism>
<keyword evidence="1" id="KW-1133">Transmembrane helix</keyword>
<protein>
    <recommendedName>
        <fullName evidence="4">Gustatory receptor</fullName>
    </recommendedName>
</protein>
<proteinExistence type="predicted"/>
<dbReference type="AlphaFoldDB" id="A0AAV6UPH0"/>
<keyword evidence="3" id="KW-1185">Reference proteome</keyword>
<name>A0AAV6UPH0_9ARAC</name>
<evidence type="ECO:0008006" key="4">
    <source>
        <dbReference type="Google" id="ProtNLM"/>
    </source>
</evidence>
<evidence type="ECO:0000256" key="1">
    <source>
        <dbReference type="SAM" id="Phobius"/>
    </source>
</evidence>
<feature type="transmembrane region" description="Helical" evidence="1">
    <location>
        <begin position="144"/>
        <end position="169"/>
    </location>
</feature>
<evidence type="ECO:0000313" key="2">
    <source>
        <dbReference type="EMBL" id="KAG8186162.1"/>
    </source>
</evidence>
<evidence type="ECO:0000313" key="3">
    <source>
        <dbReference type="Proteomes" id="UP000827092"/>
    </source>
</evidence>
<keyword evidence="1" id="KW-0472">Membrane</keyword>
<gene>
    <name evidence="2" type="ORF">JTE90_022747</name>
</gene>
<dbReference type="EMBL" id="JAFNEN010000311">
    <property type="protein sequence ID" value="KAG8186162.1"/>
    <property type="molecule type" value="Genomic_DNA"/>
</dbReference>
<keyword evidence="1" id="KW-0812">Transmembrane</keyword>
<feature type="transmembrane region" description="Helical" evidence="1">
    <location>
        <begin position="6"/>
        <end position="25"/>
    </location>
</feature>
<feature type="transmembrane region" description="Helical" evidence="1">
    <location>
        <begin position="61"/>
        <end position="81"/>
    </location>
</feature>